<dbReference type="GeneID" id="108682479"/>
<gene>
    <name evidence="4" type="primary">LOC108682479</name>
</gene>
<protein>
    <submittedName>
        <fullName evidence="4">Uncharacterized protein LOC108682479</fullName>
    </submittedName>
</protein>
<sequence>MRPKLCVLVLGLFVVMASWHYTELGSPARISNITEQELSGVSDIAGKYSGIAEISEKHTSSWENRNKLSDLIVNPSTEYKFPNVNSLRSYVSDKNITENYGPILINTNIFSHDHHNPEDHSHDSYDRTGYGPDTLSHDSYKYPGVSWSSWPSFGRSVSDIKKIPDMCEEIAQSVTLMADTFMDSVRGEKNIKKILNRPPDPLNPEEYDAWGDDLIRYLSWNISPLELPSKKSLVSMGITLMCEEFLRDRAFERRSSNEHQAPGIAEHINAGNLYFPAALDRKDGSGHDSWSSSVSDKKENSGVNNKKQYGNAEFMADLKRLLRHFGSGLLDNPGVTQDGGLNSTKSFVLEKQYNHHTRRSRSADYHGHQDNTYFSHIYPYSDTEGLQYLQSQEPEVHYKHPEPVYIYDEATVKPGKYVEVYPGAYQQEYHYSKLPRSYWLFHLFKALFGIWELLQTLAILYLLWKVAVLTVLPRETEPGLWGTLEYLMEYLGVPTTFAGLASQENVTHNLRNSDSEVQAAHKDEVFAFAVQRKEENAGSLHHNVVFKKNNDTSIAKNYTITKVGSSDMIEDKSYVLQNKTKENNGFGSLRRSKDIKHKRLELENFLQNLRSQRWQRLLQPGSLASQPQPIQMATQAPASPPAAAHLIS</sequence>
<feature type="compositionally biased region" description="Polar residues" evidence="1">
    <location>
        <begin position="625"/>
        <end position="634"/>
    </location>
</feature>
<proteinExistence type="predicted"/>
<evidence type="ECO:0000256" key="2">
    <source>
        <dbReference type="SAM" id="SignalP"/>
    </source>
</evidence>
<accession>A0A8B7PP86</accession>
<dbReference type="KEGG" id="hazt:108682479"/>
<reference evidence="4" key="1">
    <citation type="submission" date="2025-08" db="UniProtKB">
        <authorList>
            <consortium name="RefSeq"/>
        </authorList>
    </citation>
    <scope>IDENTIFICATION</scope>
    <source>
        <tissue evidence="4">Whole organism</tissue>
    </source>
</reference>
<evidence type="ECO:0000256" key="1">
    <source>
        <dbReference type="SAM" id="MobiDB-lite"/>
    </source>
</evidence>
<dbReference type="Proteomes" id="UP000694843">
    <property type="component" value="Unplaced"/>
</dbReference>
<dbReference type="AlphaFoldDB" id="A0A8B7PP86"/>
<keyword evidence="3" id="KW-1185">Reference proteome</keyword>
<feature type="chain" id="PRO_5034162151" evidence="2">
    <location>
        <begin position="20"/>
        <end position="648"/>
    </location>
</feature>
<feature type="region of interest" description="Disordered" evidence="1">
    <location>
        <begin position="286"/>
        <end position="308"/>
    </location>
</feature>
<organism evidence="3 4">
    <name type="scientific">Hyalella azteca</name>
    <name type="common">Amphipod</name>
    <dbReference type="NCBI Taxonomy" id="294128"/>
    <lineage>
        <taxon>Eukaryota</taxon>
        <taxon>Metazoa</taxon>
        <taxon>Ecdysozoa</taxon>
        <taxon>Arthropoda</taxon>
        <taxon>Crustacea</taxon>
        <taxon>Multicrustacea</taxon>
        <taxon>Malacostraca</taxon>
        <taxon>Eumalacostraca</taxon>
        <taxon>Peracarida</taxon>
        <taxon>Amphipoda</taxon>
        <taxon>Senticaudata</taxon>
        <taxon>Talitrida</taxon>
        <taxon>Talitroidea</taxon>
        <taxon>Hyalellidae</taxon>
        <taxon>Hyalella</taxon>
    </lineage>
</organism>
<feature type="signal peptide" evidence="2">
    <location>
        <begin position="1"/>
        <end position="19"/>
    </location>
</feature>
<keyword evidence="2" id="KW-0732">Signal</keyword>
<name>A0A8B7PP86_HYAAZ</name>
<evidence type="ECO:0000313" key="3">
    <source>
        <dbReference type="Proteomes" id="UP000694843"/>
    </source>
</evidence>
<dbReference type="RefSeq" id="XP_018027132.1">
    <property type="nucleotide sequence ID" value="XM_018171643.2"/>
</dbReference>
<feature type="region of interest" description="Disordered" evidence="1">
    <location>
        <begin position="625"/>
        <end position="648"/>
    </location>
</feature>
<evidence type="ECO:0000313" key="4">
    <source>
        <dbReference type="RefSeq" id="XP_018027132.1"/>
    </source>
</evidence>